<accession>A0A2U1P1R0</accession>
<gene>
    <name evidence="3" type="ORF">CTI12_AA204620</name>
</gene>
<dbReference type="STRING" id="35608.A0A2U1P1R0"/>
<dbReference type="GO" id="GO:0019722">
    <property type="term" value="P:calcium-mediated signaling"/>
    <property type="evidence" value="ECO:0007669"/>
    <property type="project" value="UniProtKB-UniRule"/>
</dbReference>
<comment type="caution">
    <text evidence="3">The sequence shown here is derived from an EMBL/GenBank/DDBJ whole genome shotgun (WGS) entry which is preliminary data.</text>
</comment>
<comment type="subcellular location">
    <subcellularLocation>
        <location evidence="2">Membrane</location>
    </subcellularLocation>
</comment>
<comment type="subunit">
    <text evidence="2">Homodimer. Interacts with CIPK.</text>
</comment>
<dbReference type="Proteomes" id="UP000245207">
    <property type="component" value="Unassembled WGS sequence"/>
</dbReference>
<dbReference type="PANTHER" id="PTHR23056">
    <property type="entry name" value="CALCINEURIN B"/>
    <property type="match status" value="1"/>
</dbReference>
<dbReference type="InterPro" id="IPR045198">
    <property type="entry name" value="CNBL1-10"/>
</dbReference>
<dbReference type="AlphaFoldDB" id="A0A2U1P1R0"/>
<dbReference type="OrthoDB" id="191686at2759"/>
<dbReference type="GO" id="GO:0005509">
    <property type="term" value="F:calcium ion binding"/>
    <property type="evidence" value="ECO:0007669"/>
    <property type="project" value="UniProtKB-UniRule"/>
</dbReference>
<dbReference type="SUPFAM" id="SSF47473">
    <property type="entry name" value="EF-hand"/>
    <property type="match status" value="1"/>
</dbReference>
<keyword evidence="1 2" id="KW-0677">Repeat</keyword>
<keyword evidence="4" id="KW-1185">Reference proteome</keyword>
<name>A0A2U1P1R0_ARTAN</name>
<sequence length="236" mass="27758">MNQPDYLHTKIVASTTFKHENHIDLRNKSFEVITSFNVQYPLCISKESKTKRKRQKGIIYIFDITKREQLKDPKHVFRDLTAKYATRDESANRIYALQQSIRCTSKKVFFMKHGKKKPLDQLVTFMDGNFFKKISNTVAFGLFDLRRIGYIEREIVREMIVATLKETGLRLSEEILEDIIDNTFAGKDAEMDGRINKEEWRNIVIQRPQLLKNMTLPSLRYIRSISLRLLSIYVSS</sequence>
<dbReference type="PANTHER" id="PTHR23056:SF149">
    <property type="entry name" value="CALCINEURIN B-LIKE PROTEIN"/>
    <property type="match status" value="1"/>
</dbReference>
<dbReference type="GO" id="GO:0019900">
    <property type="term" value="F:kinase binding"/>
    <property type="evidence" value="ECO:0007669"/>
    <property type="project" value="UniProtKB-UniRule"/>
</dbReference>
<evidence type="ECO:0000256" key="1">
    <source>
        <dbReference type="ARBA" id="ARBA00022737"/>
    </source>
</evidence>
<dbReference type="Gene3D" id="1.10.238.10">
    <property type="entry name" value="EF-hand"/>
    <property type="match status" value="1"/>
</dbReference>
<keyword evidence="2" id="KW-0472">Membrane</keyword>
<evidence type="ECO:0000313" key="4">
    <source>
        <dbReference type="Proteomes" id="UP000245207"/>
    </source>
</evidence>
<dbReference type="EMBL" id="PKPP01001822">
    <property type="protein sequence ID" value="PWA79691.1"/>
    <property type="molecule type" value="Genomic_DNA"/>
</dbReference>
<keyword evidence="2" id="KW-0106">Calcium</keyword>
<reference evidence="3 4" key="1">
    <citation type="journal article" date="2018" name="Mol. Plant">
        <title>The genome of Artemisia annua provides insight into the evolution of Asteraceae family and artemisinin biosynthesis.</title>
        <authorList>
            <person name="Shen Q."/>
            <person name="Zhang L."/>
            <person name="Liao Z."/>
            <person name="Wang S."/>
            <person name="Yan T."/>
            <person name="Shi P."/>
            <person name="Liu M."/>
            <person name="Fu X."/>
            <person name="Pan Q."/>
            <person name="Wang Y."/>
            <person name="Lv Z."/>
            <person name="Lu X."/>
            <person name="Zhang F."/>
            <person name="Jiang W."/>
            <person name="Ma Y."/>
            <person name="Chen M."/>
            <person name="Hao X."/>
            <person name="Li L."/>
            <person name="Tang Y."/>
            <person name="Lv G."/>
            <person name="Zhou Y."/>
            <person name="Sun X."/>
            <person name="Brodelius P.E."/>
            <person name="Rose J.K.C."/>
            <person name="Tang K."/>
        </authorList>
    </citation>
    <scope>NUCLEOTIDE SEQUENCE [LARGE SCALE GENOMIC DNA]</scope>
    <source>
        <strain evidence="4">cv. Huhao1</strain>
        <tissue evidence="3">Leaf</tissue>
    </source>
</reference>
<dbReference type="GO" id="GO:0016020">
    <property type="term" value="C:membrane"/>
    <property type="evidence" value="ECO:0007669"/>
    <property type="project" value="UniProtKB-SubCell"/>
</dbReference>
<dbReference type="InterPro" id="IPR011992">
    <property type="entry name" value="EF-hand-dom_pair"/>
</dbReference>
<proteinExistence type="inferred from homology"/>
<evidence type="ECO:0000313" key="3">
    <source>
        <dbReference type="EMBL" id="PWA79691.1"/>
    </source>
</evidence>
<keyword evidence="2" id="KW-0479">Metal-binding</keyword>
<comment type="function">
    <text evidence="2">Acts as a calcium sensor. CBL proteins interact with CIPK serine-threonine protein kinases. Binding of a CBL protein to the regulatory NAF domain of a CIPK protein lead to the activation of the kinase in a calcium-dependent manner.</text>
</comment>
<comment type="similarity">
    <text evidence="2">Belongs to the calcineurin regulatory subunit family.</text>
</comment>
<evidence type="ECO:0000256" key="2">
    <source>
        <dbReference type="RuleBase" id="RU369080"/>
    </source>
</evidence>
<organism evidence="3 4">
    <name type="scientific">Artemisia annua</name>
    <name type="common">Sweet wormwood</name>
    <dbReference type="NCBI Taxonomy" id="35608"/>
    <lineage>
        <taxon>Eukaryota</taxon>
        <taxon>Viridiplantae</taxon>
        <taxon>Streptophyta</taxon>
        <taxon>Embryophyta</taxon>
        <taxon>Tracheophyta</taxon>
        <taxon>Spermatophyta</taxon>
        <taxon>Magnoliopsida</taxon>
        <taxon>eudicotyledons</taxon>
        <taxon>Gunneridae</taxon>
        <taxon>Pentapetalae</taxon>
        <taxon>asterids</taxon>
        <taxon>campanulids</taxon>
        <taxon>Asterales</taxon>
        <taxon>Asteraceae</taxon>
        <taxon>Asteroideae</taxon>
        <taxon>Anthemideae</taxon>
        <taxon>Artemisiinae</taxon>
        <taxon>Artemisia</taxon>
    </lineage>
</organism>
<protein>
    <recommendedName>
        <fullName evidence="2">Calcineurin B-like protein</fullName>
    </recommendedName>
</protein>